<gene>
    <name evidence="6" type="ORF">T190115A13A_60146</name>
</gene>
<dbReference type="Proteomes" id="UP001497602">
    <property type="component" value="Unassembled WGS sequence"/>
</dbReference>
<keyword evidence="4" id="KW-0472">Membrane</keyword>
<comment type="caution">
    <text evidence="6">The sequence shown here is derived from an EMBL/GenBank/DDBJ whole genome shotgun (WGS) entry which is preliminary data.</text>
</comment>
<accession>A0ABM9PQS9</accession>
<reference evidence="6 7" key="1">
    <citation type="submission" date="2024-05" db="EMBL/GenBank/DDBJ databases">
        <authorList>
            <person name="Duchaud E."/>
        </authorList>
    </citation>
    <scope>NUCLEOTIDE SEQUENCE [LARGE SCALE GENOMIC DNA]</scope>
    <source>
        <strain evidence="6">Ena-SAMPLE-TAB-13-05-2024-13:56:06:370-140305</strain>
    </source>
</reference>
<dbReference type="Gene3D" id="1.10.10.60">
    <property type="entry name" value="Homeodomain-like"/>
    <property type="match status" value="1"/>
</dbReference>
<dbReference type="RefSeq" id="WP_348703401.1">
    <property type="nucleotide sequence ID" value="NZ_CAXIYA010000011.1"/>
</dbReference>
<organism evidence="6 7">
    <name type="scientific">Tenacibaculum vairaonense</name>
    <dbReference type="NCBI Taxonomy" id="3137860"/>
    <lineage>
        <taxon>Bacteria</taxon>
        <taxon>Pseudomonadati</taxon>
        <taxon>Bacteroidota</taxon>
        <taxon>Flavobacteriia</taxon>
        <taxon>Flavobacteriales</taxon>
        <taxon>Flavobacteriaceae</taxon>
        <taxon>Tenacibaculum</taxon>
    </lineage>
</organism>
<keyword evidence="7" id="KW-1185">Reference proteome</keyword>
<dbReference type="PANTHER" id="PTHR43280">
    <property type="entry name" value="ARAC-FAMILY TRANSCRIPTIONAL REGULATOR"/>
    <property type="match status" value="1"/>
</dbReference>
<evidence type="ECO:0000259" key="5">
    <source>
        <dbReference type="PROSITE" id="PS01124"/>
    </source>
</evidence>
<evidence type="ECO:0000256" key="4">
    <source>
        <dbReference type="SAM" id="Phobius"/>
    </source>
</evidence>
<evidence type="ECO:0000313" key="7">
    <source>
        <dbReference type="Proteomes" id="UP001497602"/>
    </source>
</evidence>
<keyword evidence="4" id="KW-0812">Transmembrane</keyword>
<feature type="transmembrane region" description="Helical" evidence="4">
    <location>
        <begin position="6"/>
        <end position="27"/>
    </location>
</feature>
<evidence type="ECO:0000256" key="2">
    <source>
        <dbReference type="ARBA" id="ARBA00023125"/>
    </source>
</evidence>
<keyword evidence="2" id="KW-0238">DNA-binding</keyword>
<keyword evidence="4" id="KW-1133">Transmembrane helix</keyword>
<dbReference type="InterPro" id="IPR009057">
    <property type="entry name" value="Homeodomain-like_sf"/>
</dbReference>
<feature type="transmembrane region" description="Helical" evidence="4">
    <location>
        <begin position="136"/>
        <end position="158"/>
    </location>
</feature>
<dbReference type="PANTHER" id="PTHR43280:SF29">
    <property type="entry name" value="ARAC-FAMILY TRANSCRIPTIONAL REGULATOR"/>
    <property type="match status" value="1"/>
</dbReference>
<sequence length="374" mass="43993">MNIGFLELILFLGISQGIFLASTLQFIHKNNKVANNTLSLLLLIISIMLLGRFCYFKYATNIQFYRFTEFVDIIIFFFGPLLYTYVRRLIVQDSKRFQLPFYHYTLPLFHFLFFLYTLSYNNSSYNKLLRLGVLNGVYFIIELLGILSVIFYILKSLILLSRFRKAEKNNLSYHQAISVFLHCLLLGISIFVTLWLCSFLNRNLQLSLVSNYINYNSVWVSISLFIYIVSFFSLKQPEIFRVQPLEKITEKKERIDKIELERLKNDLEFLMIQEKIYLDHQLSLTQLAKKLNTTTNNTSWLLNNVHKSNFYDYVNSYRVQAFIEKIHNGEYKKHTILALSLDVGFSSKSTFNKVFKEITQQTPSGFIKSIAHSP</sequence>
<evidence type="ECO:0000256" key="3">
    <source>
        <dbReference type="ARBA" id="ARBA00023163"/>
    </source>
</evidence>
<keyword evidence="3" id="KW-0804">Transcription</keyword>
<feature type="transmembrane region" description="Helical" evidence="4">
    <location>
        <begin position="179"/>
        <end position="201"/>
    </location>
</feature>
<dbReference type="SUPFAM" id="SSF46689">
    <property type="entry name" value="Homeodomain-like"/>
    <property type="match status" value="1"/>
</dbReference>
<feature type="transmembrane region" description="Helical" evidence="4">
    <location>
        <begin position="64"/>
        <end position="85"/>
    </location>
</feature>
<evidence type="ECO:0000256" key="1">
    <source>
        <dbReference type="ARBA" id="ARBA00023015"/>
    </source>
</evidence>
<dbReference type="PROSITE" id="PS01124">
    <property type="entry name" value="HTH_ARAC_FAMILY_2"/>
    <property type="match status" value="1"/>
</dbReference>
<dbReference type="SMART" id="SM00342">
    <property type="entry name" value="HTH_ARAC"/>
    <property type="match status" value="1"/>
</dbReference>
<dbReference type="InterPro" id="IPR018060">
    <property type="entry name" value="HTH_AraC"/>
</dbReference>
<feature type="domain" description="HTH araC/xylS-type" evidence="5">
    <location>
        <begin position="266"/>
        <end position="369"/>
    </location>
</feature>
<proteinExistence type="predicted"/>
<evidence type="ECO:0000313" key="6">
    <source>
        <dbReference type="EMBL" id="CAL2108151.1"/>
    </source>
</evidence>
<name>A0ABM9PQS9_9FLAO</name>
<feature type="transmembrane region" description="Helical" evidence="4">
    <location>
        <begin position="39"/>
        <end position="58"/>
    </location>
</feature>
<dbReference type="EMBL" id="CAXJRC010000043">
    <property type="protein sequence ID" value="CAL2108151.1"/>
    <property type="molecule type" value="Genomic_DNA"/>
</dbReference>
<dbReference type="Pfam" id="PF12833">
    <property type="entry name" value="HTH_18"/>
    <property type="match status" value="1"/>
</dbReference>
<protein>
    <submittedName>
        <fullName evidence="6">AraC family transcriptional regulator</fullName>
    </submittedName>
</protein>
<feature type="transmembrane region" description="Helical" evidence="4">
    <location>
        <begin position="213"/>
        <end position="234"/>
    </location>
</feature>
<feature type="transmembrane region" description="Helical" evidence="4">
    <location>
        <begin position="97"/>
        <end position="116"/>
    </location>
</feature>
<keyword evidence="1" id="KW-0805">Transcription regulation</keyword>